<organism evidence="8 9">
    <name type="scientific">Obba rivulosa</name>
    <dbReference type="NCBI Taxonomy" id="1052685"/>
    <lineage>
        <taxon>Eukaryota</taxon>
        <taxon>Fungi</taxon>
        <taxon>Dikarya</taxon>
        <taxon>Basidiomycota</taxon>
        <taxon>Agaricomycotina</taxon>
        <taxon>Agaricomycetes</taxon>
        <taxon>Polyporales</taxon>
        <taxon>Gelatoporiaceae</taxon>
        <taxon>Obba</taxon>
    </lineage>
</organism>
<evidence type="ECO:0000256" key="3">
    <source>
        <dbReference type="ARBA" id="ARBA00022827"/>
    </source>
</evidence>
<feature type="transmembrane region" description="Helical" evidence="6">
    <location>
        <begin position="6"/>
        <end position="27"/>
    </location>
</feature>
<evidence type="ECO:0000259" key="7">
    <source>
        <dbReference type="Pfam" id="PF01494"/>
    </source>
</evidence>
<dbReference type="InterPro" id="IPR050493">
    <property type="entry name" value="FAD-dep_Monooxygenase_BioMet"/>
</dbReference>
<reference evidence="8 9" key="1">
    <citation type="submission" date="2016-07" db="EMBL/GenBank/DDBJ databases">
        <title>Draft genome of the white-rot fungus Obba rivulosa 3A-2.</title>
        <authorList>
            <consortium name="DOE Joint Genome Institute"/>
            <person name="Miettinen O."/>
            <person name="Riley R."/>
            <person name="Acob R."/>
            <person name="Barry K."/>
            <person name="Cullen D."/>
            <person name="De Vries R."/>
            <person name="Hainaut M."/>
            <person name="Hatakka A."/>
            <person name="Henrissat B."/>
            <person name="Hilden K."/>
            <person name="Kuo R."/>
            <person name="Labutti K."/>
            <person name="Lipzen A."/>
            <person name="Makela M.R."/>
            <person name="Sandor L."/>
            <person name="Spatafora J.W."/>
            <person name="Grigoriev I.V."/>
            <person name="Hibbett D.S."/>
        </authorList>
    </citation>
    <scope>NUCLEOTIDE SEQUENCE [LARGE SCALE GENOMIC DNA]</scope>
    <source>
        <strain evidence="8 9">3A-2</strain>
    </source>
</reference>
<dbReference type="Gene3D" id="3.50.50.60">
    <property type="entry name" value="FAD/NAD(P)-binding domain"/>
    <property type="match status" value="1"/>
</dbReference>
<name>A0A8E2DKN9_9APHY</name>
<dbReference type="OrthoDB" id="420606at2759"/>
<accession>A0A8E2DKN9</accession>
<dbReference type="Pfam" id="PF01494">
    <property type="entry name" value="FAD_binding_3"/>
    <property type="match status" value="1"/>
</dbReference>
<evidence type="ECO:0000256" key="2">
    <source>
        <dbReference type="ARBA" id="ARBA00022630"/>
    </source>
</evidence>
<dbReference type="PANTHER" id="PTHR13789">
    <property type="entry name" value="MONOOXYGENASE"/>
    <property type="match status" value="1"/>
</dbReference>
<keyword evidence="5" id="KW-0503">Monooxygenase</keyword>
<keyword evidence="3" id="KW-0274">FAD</keyword>
<feature type="non-terminal residue" evidence="8">
    <location>
        <position position="1"/>
    </location>
</feature>
<dbReference type="PANTHER" id="PTHR13789:SF306">
    <property type="entry name" value="HYDROXYLASE, PUTATIVE-RELATED"/>
    <property type="match status" value="1"/>
</dbReference>
<feature type="domain" description="FAD-binding" evidence="7">
    <location>
        <begin position="12"/>
        <end position="368"/>
    </location>
</feature>
<dbReference type="EMBL" id="KV722408">
    <property type="protein sequence ID" value="OCH90236.1"/>
    <property type="molecule type" value="Genomic_DNA"/>
</dbReference>
<dbReference type="InterPro" id="IPR036188">
    <property type="entry name" value="FAD/NAD-bd_sf"/>
</dbReference>
<proteinExistence type="inferred from homology"/>
<evidence type="ECO:0000256" key="4">
    <source>
        <dbReference type="ARBA" id="ARBA00023002"/>
    </source>
</evidence>
<keyword evidence="4" id="KW-0560">Oxidoreductase</keyword>
<dbReference type="PRINTS" id="PR00420">
    <property type="entry name" value="RNGMNOXGNASE"/>
</dbReference>
<keyword evidence="6" id="KW-1133">Transmembrane helix</keyword>
<dbReference type="GO" id="GO:0004497">
    <property type="term" value="F:monooxygenase activity"/>
    <property type="evidence" value="ECO:0007669"/>
    <property type="project" value="UniProtKB-KW"/>
</dbReference>
<evidence type="ECO:0000256" key="1">
    <source>
        <dbReference type="ARBA" id="ARBA00007992"/>
    </source>
</evidence>
<keyword evidence="9" id="KW-1185">Reference proteome</keyword>
<dbReference type="SUPFAM" id="SSF51905">
    <property type="entry name" value="FAD/NAD(P)-binding domain"/>
    <property type="match status" value="1"/>
</dbReference>
<gene>
    <name evidence="8" type="ORF">OBBRIDRAFT_731146</name>
</gene>
<comment type="similarity">
    <text evidence="1">Belongs to the paxM FAD-dependent monooxygenase family.</text>
</comment>
<dbReference type="GO" id="GO:0071949">
    <property type="term" value="F:FAD binding"/>
    <property type="evidence" value="ECO:0007669"/>
    <property type="project" value="InterPro"/>
</dbReference>
<evidence type="ECO:0000256" key="6">
    <source>
        <dbReference type="SAM" id="Phobius"/>
    </source>
</evidence>
<evidence type="ECO:0000313" key="8">
    <source>
        <dbReference type="EMBL" id="OCH90236.1"/>
    </source>
</evidence>
<sequence length="463" mass="50752">QRTSDLLPIHFVILGGGIAGLSGAIALRRAGHAVTLLDEGETFDETPLGAGCRIPPSITKVLYRWGMETQMTEFAIQSRSIVYSRCEYDSGSVVSGHEWEEEVMNQTGGGHLLAHYADVRKMLYDAAVELGTKIRTSAKISSVSLDISKPSVTLESGDVIEADIIVGADGHSGPTRAAVLADKDSAQYMNSIMYNSVIPAEDILADPELAEFVQQKGTVFTWYSEDYGVMGFQIQRRDGREEFALQVYAPSTVDEGITRRPADTAELLEALKGAEPRLQKLAALASFVARVPVVHRPHLEDWVHRGGKLIVIGQAAHPLLPGSLYTPTMAAGDAMVLGRIFSYLHRPEQTQSFLSATQELRQRRVAEVQNVAQNNIFAMALPPGVSDTQDHRARARSVASVEALTNSNTTPMKQQAVKDMFAYDPEEDADDWWVKWGLVEERAARTATSDLDVEVSRLQLEDS</sequence>
<keyword evidence="2" id="KW-0285">Flavoprotein</keyword>
<keyword evidence="6" id="KW-0812">Transmembrane</keyword>
<protein>
    <submittedName>
        <fullName evidence="8">FAD/NAD-P-binding domain-containing protein</fullName>
    </submittedName>
</protein>
<keyword evidence="6" id="KW-0472">Membrane</keyword>
<evidence type="ECO:0000256" key="5">
    <source>
        <dbReference type="ARBA" id="ARBA00023033"/>
    </source>
</evidence>
<evidence type="ECO:0000313" key="9">
    <source>
        <dbReference type="Proteomes" id="UP000250043"/>
    </source>
</evidence>
<dbReference type="AlphaFoldDB" id="A0A8E2DKN9"/>
<dbReference type="Proteomes" id="UP000250043">
    <property type="component" value="Unassembled WGS sequence"/>
</dbReference>
<dbReference type="InterPro" id="IPR002938">
    <property type="entry name" value="FAD-bd"/>
</dbReference>